<evidence type="ECO:0000313" key="3">
    <source>
        <dbReference type="Proteomes" id="UP000318081"/>
    </source>
</evidence>
<sequence>MLHSVARTGSQRIPANPGKNQRPSDVTAHEVAQAQRADRVLAGPVRARTQMHLRRRPGRPTQYAAGRGRSMDSVARPGLFQQRMSSIRRLAPPADTVSARRASPGHYACSNRCHFLHIVHFSNQLAAVHQRCAGNSASISWVHFQYPKPLDSQGSPRRVVARFGLSIKEKHRRPHDASHGGVMRLRITRWARRDQDGERIKTPTTCGQ</sequence>
<keyword evidence="3" id="KW-1185">Reference proteome</keyword>
<evidence type="ECO:0000313" key="2">
    <source>
        <dbReference type="EMBL" id="QDV84577.1"/>
    </source>
</evidence>
<dbReference type="Proteomes" id="UP000318081">
    <property type="component" value="Chromosome"/>
</dbReference>
<feature type="compositionally biased region" description="Basic residues" evidence="1">
    <location>
        <begin position="49"/>
        <end position="58"/>
    </location>
</feature>
<protein>
    <submittedName>
        <fullName evidence="2">Uncharacterized protein</fullName>
    </submittedName>
</protein>
<name>A0ABX5XRE3_9BACT</name>
<feature type="region of interest" description="Disordered" evidence="1">
    <location>
        <begin position="1"/>
        <end position="70"/>
    </location>
</feature>
<feature type="compositionally biased region" description="Polar residues" evidence="1">
    <location>
        <begin position="7"/>
        <end position="24"/>
    </location>
</feature>
<dbReference type="EMBL" id="CP036432">
    <property type="protein sequence ID" value="QDV84577.1"/>
    <property type="molecule type" value="Genomic_DNA"/>
</dbReference>
<reference evidence="2 3" key="1">
    <citation type="submission" date="2019-02" db="EMBL/GenBank/DDBJ databases">
        <title>Deep-cultivation of Planctomycetes and their phenomic and genomic characterization uncovers novel biology.</title>
        <authorList>
            <person name="Wiegand S."/>
            <person name="Jogler M."/>
            <person name="Boedeker C."/>
            <person name="Pinto D."/>
            <person name="Vollmers J."/>
            <person name="Rivas-Marin E."/>
            <person name="Kohn T."/>
            <person name="Peeters S.H."/>
            <person name="Heuer A."/>
            <person name="Rast P."/>
            <person name="Oberbeckmann S."/>
            <person name="Bunk B."/>
            <person name="Jeske O."/>
            <person name="Meyerdierks A."/>
            <person name="Storesund J.E."/>
            <person name="Kallscheuer N."/>
            <person name="Luecker S."/>
            <person name="Lage O.M."/>
            <person name="Pohl T."/>
            <person name="Merkel B.J."/>
            <person name="Hornburger P."/>
            <person name="Mueller R.-W."/>
            <person name="Bruemmer F."/>
            <person name="Labrenz M."/>
            <person name="Spormann A.M."/>
            <person name="Op den Camp H."/>
            <person name="Overmann J."/>
            <person name="Amann R."/>
            <person name="Jetten M.S.M."/>
            <person name="Mascher T."/>
            <person name="Medema M.H."/>
            <person name="Devos D.P."/>
            <person name="Kaster A.-K."/>
            <person name="Ovreas L."/>
            <person name="Rohde M."/>
            <person name="Galperin M.Y."/>
            <person name="Jogler C."/>
        </authorList>
    </citation>
    <scope>NUCLEOTIDE SEQUENCE [LARGE SCALE GENOMIC DNA]</scope>
    <source>
        <strain evidence="2 3">TBK1r</strain>
    </source>
</reference>
<organism evidence="2 3">
    <name type="scientific">Stieleria magnilauensis</name>
    <dbReference type="NCBI Taxonomy" id="2527963"/>
    <lineage>
        <taxon>Bacteria</taxon>
        <taxon>Pseudomonadati</taxon>
        <taxon>Planctomycetota</taxon>
        <taxon>Planctomycetia</taxon>
        <taxon>Pirellulales</taxon>
        <taxon>Pirellulaceae</taxon>
        <taxon>Stieleria</taxon>
    </lineage>
</organism>
<accession>A0ABX5XRE3</accession>
<evidence type="ECO:0000256" key="1">
    <source>
        <dbReference type="SAM" id="MobiDB-lite"/>
    </source>
</evidence>
<proteinExistence type="predicted"/>
<gene>
    <name evidence="2" type="ORF">TBK1r_35280</name>
</gene>